<accession>A0A6J1PB73</accession>
<dbReference type="PANTHER" id="PTHR12326:SF12">
    <property type="entry name" value="PLECKSTRIN HOMOLOGY AND RUN DOMAIN CONTAINING M1"/>
    <property type="match status" value="1"/>
</dbReference>
<keyword evidence="3" id="KW-0479">Metal-binding</keyword>
<keyword evidence="11" id="KW-1185">Reference proteome</keyword>
<evidence type="ECO:0000256" key="6">
    <source>
        <dbReference type="ARBA" id="ARBA00022771"/>
    </source>
</evidence>
<dbReference type="Pfam" id="PF13901">
    <property type="entry name" value="RH_dom"/>
    <property type="match status" value="1"/>
</dbReference>
<evidence type="ECO:0000313" key="12">
    <source>
        <dbReference type="RefSeq" id="XP_023955044.2"/>
    </source>
</evidence>
<keyword evidence="4" id="KW-0677">Repeat</keyword>
<keyword evidence="7" id="KW-0862">Zinc</keyword>
<reference evidence="12" key="1">
    <citation type="submission" date="2025-08" db="UniProtKB">
        <authorList>
            <consortium name="RefSeq"/>
        </authorList>
    </citation>
    <scope>IDENTIFICATION</scope>
</reference>
<dbReference type="Gene3D" id="1.20.58.900">
    <property type="match status" value="1"/>
</dbReference>
<proteinExistence type="predicted"/>
<keyword evidence="2" id="KW-0597">Phosphoprotein</keyword>
<dbReference type="Proteomes" id="UP001652582">
    <property type="component" value="Chromosome 4"/>
</dbReference>
<name>A0A6J1PB73_BICAN</name>
<evidence type="ECO:0000256" key="5">
    <source>
        <dbReference type="ARBA" id="ARBA00022753"/>
    </source>
</evidence>
<feature type="compositionally biased region" description="Basic and acidic residues" evidence="9">
    <location>
        <begin position="271"/>
        <end position="293"/>
    </location>
</feature>
<dbReference type="Pfam" id="PF02759">
    <property type="entry name" value="RUN"/>
    <property type="match status" value="1"/>
</dbReference>
<dbReference type="RefSeq" id="XP_023955044.2">
    <property type="nucleotide sequence ID" value="XM_024099276.2"/>
</dbReference>
<feature type="compositionally biased region" description="Polar residues" evidence="9">
    <location>
        <begin position="301"/>
        <end position="326"/>
    </location>
</feature>
<comment type="subcellular location">
    <subcellularLocation>
        <location evidence="1">Late endosome</location>
    </subcellularLocation>
</comment>
<evidence type="ECO:0000313" key="11">
    <source>
        <dbReference type="Proteomes" id="UP001652582"/>
    </source>
</evidence>
<dbReference type="GO" id="GO:0005770">
    <property type="term" value="C:late endosome"/>
    <property type="evidence" value="ECO:0007669"/>
    <property type="project" value="UniProtKB-SubCell"/>
</dbReference>
<evidence type="ECO:0000256" key="4">
    <source>
        <dbReference type="ARBA" id="ARBA00022737"/>
    </source>
</evidence>
<dbReference type="PANTHER" id="PTHR12326">
    <property type="entry name" value="PLECKSTRIN HOMOLOGY DOMAIN CONTAINING PROTEIN"/>
    <property type="match status" value="1"/>
</dbReference>
<dbReference type="OrthoDB" id="62364at2759"/>
<dbReference type="GeneID" id="112058433"/>
<organism evidence="11 12">
    <name type="scientific">Bicyclus anynana</name>
    <name type="common">Squinting bush brown butterfly</name>
    <dbReference type="NCBI Taxonomy" id="110368"/>
    <lineage>
        <taxon>Eukaryota</taxon>
        <taxon>Metazoa</taxon>
        <taxon>Ecdysozoa</taxon>
        <taxon>Arthropoda</taxon>
        <taxon>Hexapoda</taxon>
        <taxon>Insecta</taxon>
        <taxon>Pterygota</taxon>
        <taxon>Neoptera</taxon>
        <taxon>Endopterygota</taxon>
        <taxon>Lepidoptera</taxon>
        <taxon>Glossata</taxon>
        <taxon>Ditrysia</taxon>
        <taxon>Papilionoidea</taxon>
        <taxon>Nymphalidae</taxon>
        <taxon>Satyrinae</taxon>
        <taxon>Satyrini</taxon>
        <taxon>Mycalesina</taxon>
        <taxon>Bicyclus</taxon>
    </lineage>
</organism>
<evidence type="ECO:0000256" key="1">
    <source>
        <dbReference type="ARBA" id="ARBA00004603"/>
    </source>
</evidence>
<dbReference type="KEGG" id="bany:112058433"/>
<feature type="region of interest" description="Disordered" evidence="9">
    <location>
        <begin position="271"/>
        <end position="326"/>
    </location>
</feature>
<dbReference type="InterPro" id="IPR004012">
    <property type="entry name" value="Run_dom"/>
</dbReference>
<keyword evidence="5" id="KW-0967">Endosome</keyword>
<dbReference type="InterPro" id="IPR051366">
    <property type="entry name" value="DEF8"/>
</dbReference>
<dbReference type="CDD" id="cd17679">
    <property type="entry name" value="RUN_PLEKHM1"/>
    <property type="match status" value="1"/>
</dbReference>
<dbReference type="SMART" id="SM01175">
    <property type="entry name" value="DUF4206"/>
    <property type="match status" value="1"/>
</dbReference>
<keyword evidence="6" id="KW-0863">Zinc-finger</keyword>
<dbReference type="InterPro" id="IPR025258">
    <property type="entry name" value="RH_dom"/>
</dbReference>
<dbReference type="SMART" id="SM00593">
    <property type="entry name" value="RUN"/>
    <property type="match status" value="1"/>
</dbReference>
<dbReference type="InterPro" id="IPR037213">
    <property type="entry name" value="Run_dom_sf"/>
</dbReference>
<gene>
    <name evidence="12" type="primary">LOC112058433</name>
</gene>
<evidence type="ECO:0000256" key="3">
    <source>
        <dbReference type="ARBA" id="ARBA00022723"/>
    </source>
</evidence>
<dbReference type="AlphaFoldDB" id="A0A6J1PB73"/>
<evidence type="ECO:0000256" key="7">
    <source>
        <dbReference type="ARBA" id="ARBA00022833"/>
    </source>
</evidence>
<keyword evidence="8" id="KW-0072">Autophagy</keyword>
<dbReference type="SUPFAM" id="SSF140741">
    <property type="entry name" value="RUN domain-like"/>
    <property type="match status" value="1"/>
</dbReference>
<dbReference type="PROSITE" id="PS50826">
    <property type="entry name" value="RUN"/>
    <property type="match status" value="1"/>
</dbReference>
<sequence length="716" mass="80699">MSFFKNVTSGFAIRSRDTILKESLINNLSECVKDIQYNSQFEENFHSVLGSTDSTNTLCMALEAVFLHGLKDTFLRKAKNVISGDPDYRPQSSFWPLILVLSHRQNIDQISSLPQINTETGQCRAWLRIALNECLLSSYMSTLLKNISAVKPFYNRSAFVCDTEILEVAQKLVQGLETCVQFNLPINSSLLNQWPEQVLMQAGVWVPTMRVAPITAGLDVASTLTDEVKPKLATTPTHASSVTGMVLNEDEALKFILSKDSNDITNKKQITNEKSHNEESEIIKKEGNIKSDSDSLEVVEATTSHEPADETSQSQEQAHTYSSSVDSGEFIAPSDVVVTGNSLMVFNGSGKGWSNDSHDELNESINSNSSHGSSMIKTPELKSLSSLIDNTVAYGEPYTHTQNLKDIMKDIHKELKLTVEDSVTAEEKVETAVLDDPTLQGLDFEVVPNSSNGSFTPQELQRMIKQLGMLSRERGLDFQNYQCKGCQDLLGSTVSKAKVCGYTGEYFCSNCMDPNVFIIPARVIHNWDFKRYPVSKKSALFLLEFQHHPWIDMKKLNPKIYCGVSDMAQLQELRIQLNFLRAYIFTCREPVIEELQKRVWPREYLYDHVHLYTISDLAQIPNNSLALQLEKVVSFAKSHVLDCWLCSQKGFICEVCKDSKILYPFETSSTYRCDECSSVFHAKCQNESSPCPKCKRRQERTCDTSLVDALHYHFIK</sequence>
<dbReference type="GO" id="GO:0006914">
    <property type="term" value="P:autophagy"/>
    <property type="evidence" value="ECO:0007669"/>
    <property type="project" value="UniProtKB-KW"/>
</dbReference>
<protein>
    <submittedName>
        <fullName evidence="12">Uncharacterized protein LOC112058433</fullName>
    </submittedName>
</protein>
<evidence type="ECO:0000256" key="9">
    <source>
        <dbReference type="SAM" id="MobiDB-lite"/>
    </source>
</evidence>
<dbReference type="GO" id="GO:0008270">
    <property type="term" value="F:zinc ion binding"/>
    <property type="evidence" value="ECO:0007669"/>
    <property type="project" value="UniProtKB-KW"/>
</dbReference>
<evidence type="ECO:0000259" key="10">
    <source>
        <dbReference type="PROSITE" id="PS50826"/>
    </source>
</evidence>
<dbReference type="InterPro" id="IPR047326">
    <property type="entry name" value="RUN_PLEKHM1"/>
</dbReference>
<evidence type="ECO:0000256" key="8">
    <source>
        <dbReference type="ARBA" id="ARBA00023006"/>
    </source>
</evidence>
<feature type="domain" description="RUN" evidence="10">
    <location>
        <begin position="49"/>
        <end position="189"/>
    </location>
</feature>
<dbReference type="CDD" id="cd15489">
    <property type="entry name" value="PHD_SF"/>
    <property type="match status" value="1"/>
</dbReference>
<evidence type="ECO:0000256" key="2">
    <source>
        <dbReference type="ARBA" id="ARBA00022553"/>
    </source>
</evidence>